<organism evidence="2 3">
    <name type="scientific">Cognatiyoonia sediminum</name>
    <dbReference type="NCBI Taxonomy" id="1508389"/>
    <lineage>
        <taxon>Bacteria</taxon>
        <taxon>Pseudomonadati</taxon>
        <taxon>Pseudomonadota</taxon>
        <taxon>Alphaproteobacteria</taxon>
        <taxon>Rhodobacterales</taxon>
        <taxon>Paracoccaceae</taxon>
        <taxon>Cognatiyoonia</taxon>
    </lineage>
</organism>
<reference evidence="2 3" key="1">
    <citation type="submission" date="2016-11" db="EMBL/GenBank/DDBJ databases">
        <authorList>
            <person name="Jaros S."/>
            <person name="Januszkiewicz K."/>
            <person name="Wedrychowicz H."/>
        </authorList>
    </citation>
    <scope>NUCLEOTIDE SEQUENCE [LARGE SCALE GENOMIC DNA]</scope>
    <source>
        <strain evidence="2 3">DSM 28715</strain>
    </source>
</reference>
<dbReference type="InterPro" id="IPR050789">
    <property type="entry name" value="Diverse_Enzym_Activities"/>
</dbReference>
<dbReference type="RefSeq" id="WP_072902962.1">
    <property type="nucleotide sequence ID" value="NZ_FQXB01000008.1"/>
</dbReference>
<name>A0A1M5T7J3_9RHOB</name>
<dbReference type="PANTHER" id="PTHR43283">
    <property type="entry name" value="BETA-LACTAMASE-RELATED"/>
    <property type="match status" value="1"/>
</dbReference>
<evidence type="ECO:0000259" key="1">
    <source>
        <dbReference type="Pfam" id="PF00144"/>
    </source>
</evidence>
<dbReference type="SUPFAM" id="SSF56601">
    <property type="entry name" value="beta-lactamase/transpeptidase-like"/>
    <property type="match status" value="1"/>
</dbReference>
<dbReference type="Pfam" id="PF00144">
    <property type="entry name" value="Beta-lactamase"/>
    <property type="match status" value="1"/>
</dbReference>
<dbReference type="InterPro" id="IPR012338">
    <property type="entry name" value="Beta-lactam/transpept-like"/>
</dbReference>
<dbReference type="AlphaFoldDB" id="A0A1M5T7J3"/>
<evidence type="ECO:0000313" key="2">
    <source>
        <dbReference type="EMBL" id="SHH46709.1"/>
    </source>
</evidence>
<dbReference type="STRING" id="1508389.SAMN05444003_3280"/>
<accession>A0A1M5T7J3</accession>
<sequence length="343" mass="39439">MSNLEDEFLKLIETEFDKPNSNSILLSVRSGSGRVLFEATAGEGEIDSPYFVASISKMFTATVIMQLVEEGCLSLDDTIDEYLPHLRLEGIHVFRGTDYSHQLKVYQLLHQTSGLADYFAKGLDEDFKKNRDRLYSVEDVLDLIRGQSPFAAPDSGRSHYSDTNYQLLGALIEVVAERPLAELFAERIFARLEMADTYLFDHTIPREKEPLQFFCENTQLSLPLALTSERGAGGCVSTMQDNYRFLRGYFEGELFNKTYFERMTKWNRMFFPMHYGYGLWRFQLPRWLTLFQKMPEFIGHAGVNGAMAFYNPEKDLYITGTLNQIDDPARQFKFMPKIVGAVK</sequence>
<feature type="domain" description="Beta-lactamase-related" evidence="1">
    <location>
        <begin position="47"/>
        <end position="324"/>
    </location>
</feature>
<dbReference type="InterPro" id="IPR001466">
    <property type="entry name" value="Beta-lactam-related"/>
</dbReference>
<dbReference type="OrthoDB" id="5377981at2"/>
<keyword evidence="3" id="KW-1185">Reference proteome</keyword>
<evidence type="ECO:0000313" key="3">
    <source>
        <dbReference type="Proteomes" id="UP000184074"/>
    </source>
</evidence>
<dbReference type="EMBL" id="FQXB01000008">
    <property type="protein sequence ID" value="SHH46709.1"/>
    <property type="molecule type" value="Genomic_DNA"/>
</dbReference>
<dbReference type="PANTHER" id="PTHR43283:SF7">
    <property type="entry name" value="BETA-LACTAMASE-RELATED DOMAIN-CONTAINING PROTEIN"/>
    <property type="match status" value="1"/>
</dbReference>
<dbReference type="Proteomes" id="UP000184074">
    <property type="component" value="Unassembled WGS sequence"/>
</dbReference>
<protein>
    <submittedName>
        <fullName evidence="2">CubicO group peptidase, beta-lactamase class C family</fullName>
    </submittedName>
</protein>
<gene>
    <name evidence="2" type="ORF">SAMN05444003_3280</name>
</gene>
<proteinExistence type="predicted"/>
<dbReference type="Gene3D" id="3.40.710.10">
    <property type="entry name" value="DD-peptidase/beta-lactamase superfamily"/>
    <property type="match status" value="1"/>
</dbReference>